<proteinExistence type="predicted"/>
<evidence type="ECO:0000313" key="2">
    <source>
        <dbReference type="Proteomes" id="UP000027135"/>
    </source>
</evidence>
<evidence type="ECO:0000313" key="1">
    <source>
        <dbReference type="EMBL" id="KDR21091.1"/>
    </source>
</evidence>
<dbReference type="EMBL" id="KK852572">
    <property type="protein sequence ID" value="KDR21091.1"/>
    <property type="molecule type" value="Genomic_DNA"/>
</dbReference>
<sequence>MTIEDLPVAVTRIQLTAEEFLEVDAEEPVFSEMTSEEIVHLARNDSVITDSESEDNDLGNGEKVTSKQAQICIEKIRKYFEQNSVNNGIIQHIVALDLAIGKINKKREVQTKIGGSFLPKKMRL</sequence>
<name>A0A067RB58_ZOONE</name>
<protein>
    <submittedName>
        <fullName evidence="1">Uncharacterized protein</fullName>
    </submittedName>
</protein>
<dbReference type="InParanoid" id="A0A067RB58"/>
<reference evidence="1 2" key="1">
    <citation type="journal article" date="2014" name="Nat. Commun.">
        <title>Molecular traces of alternative social organization in a termite genome.</title>
        <authorList>
            <person name="Terrapon N."/>
            <person name="Li C."/>
            <person name="Robertson H.M."/>
            <person name="Ji L."/>
            <person name="Meng X."/>
            <person name="Booth W."/>
            <person name="Chen Z."/>
            <person name="Childers C.P."/>
            <person name="Glastad K.M."/>
            <person name="Gokhale K."/>
            <person name="Gowin J."/>
            <person name="Gronenberg W."/>
            <person name="Hermansen R.A."/>
            <person name="Hu H."/>
            <person name="Hunt B.G."/>
            <person name="Huylmans A.K."/>
            <person name="Khalil S.M."/>
            <person name="Mitchell R.D."/>
            <person name="Munoz-Torres M.C."/>
            <person name="Mustard J.A."/>
            <person name="Pan H."/>
            <person name="Reese J.T."/>
            <person name="Scharf M.E."/>
            <person name="Sun F."/>
            <person name="Vogel H."/>
            <person name="Xiao J."/>
            <person name="Yang W."/>
            <person name="Yang Z."/>
            <person name="Yang Z."/>
            <person name="Zhou J."/>
            <person name="Zhu J."/>
            <person name="Brent C.S."/>
            <person name="Elsik C.G."/>
            <person name="Goodisman M.A."/>
            <person name="Liberles D.A."/>
            <person name="Roe R.M."/>
            <person name="Vargo E.L."/>
            <person name="Vilcinskas A."/>
            <person name="Wang J."/>
            <person name="Bornberg-Bauer E."/>
            <person name="Korb J."/>
            <person name="Zhang G."/>
            <person name="Liebig J."/>
        </authorList>
    </citation>
    <scope>NUCLEOTIDE SEQUENCE [LARGE SCALE GENOMIC DNA]</scope>
    <source>
        <tissue evidence="1">Whole organism</tissue>
    </source>
</reference>
<dbReference type="Proteomes" id="UP000027135">
    <property type="component" value="Unassembled WGS sequence"/>
</dbReference>
<organism evidence="1 2">
    <name type="scientific">Zootermopsis nevadensis</name>
    <name type="common">Dampwood termite</name>
    <dbReference type="NCBI Taxonomy" id="136037"/>
    <lineage>
        <taxon>Eukaryota</taxon>
        <taxon>Metazoa</taxon>
        <taxon>Ecdysozoa</taxon>
        <taxon>Arthropoda</taxon>
        <taxon>Hexapoda</taxon>
        <taxon>Insecta</taxon>
        <taxon>Pterygota</taxon>
        <taxon>Neoptera</taxon>
        <taxon>Polyneoptera</taxon>
        <taxon>Dictyoptera</taxon>
        <taxon>Blattodea</taxon>
        <taxon>Blattoidea</taxon>
        <taxon>Termitoidae</taxon>
        <taxon>Termopsidae</taxon>
        <taxon>Zootermopsis</taxon>
    </lineage>
</organism>
<accession>A0A067RB58</accession>
<gene>
    <name evidence="1" type="ORF">L798_03689</name>
</gene>
<dbReference type="AlphaFoldDB" id="A0A067RB58"/>
<keyword evidence="2" id="KW-1185">Reference proteome</keyword>